<dbReference type="SUPFAM" id="SSF46785">
    <property type="entry name" value="Winged helix' DNA-binding domain"/>
    <property type="match status" value="1"/>
</dbReference>
<gene>
    <name evidence="4" type="ORF">HYG86_14230</name>
</gene>
<dbReference type="Pfam" id="PF08279">
    <property type="entry name" value="HTH_11"/>
    <property type="match status" value="1"/>
</dbReference>
<dbReference type="AlphaFoldDB" id="A0A7G9WAY0"/>
<dbReference type="PROSITE" id="PS52050">
    <property type="entry name" value="WYL"/>
    <property type="match status" value="1"/>
</dbReference>
<name>A0A7G9WAY0_ALKCA</name>
<dbReference type="InterPro" id="IPR036388">
    <property type="entry name" value="WH-like_DNA-bd_sf"/>
</dbReference>
<keyword evidence="5" id="KW-1185">Reference proteome</keyword>
<dbReference type="InterPro" id="IPR036390">
    <property type="entry name" value="WH_DNA-bd_sf"/>
</dbReference>
<dbReference type="Pfam" id="PF25583">
    <property type="entry name" value="WCX"/>
    <property type="match status" value="1"/>
</dbReference>
<dbReference type="InterPro" id="IPR026881">
    <property type="entry name" value="WYL_dom"/>
</dbReference>
<dbReference type="InterPro" id="IPR057727">
    <property type="entry name" value="WCX_dom"/>
</dbReference>
<dbReference type="PROSITE" id="PS51000">
    <property type="entry name" value="HTH_DEOR_2"/>
    <property type="match status" value="1"/>
</dbReference>
<evidence type="ECO:0000259" key="3">
    <source>
        <dbReference type="PROSITE" id="PS51000"/>
    </source>
</evidence>
<dbReference type="InterPro" id="IPR013196">
    <property type="entry name" value="HTH_11"/>
</dbReference>
<evidence type="ECO:0000313" key="5">
    <source>
        <dbReference type="Proteomes" id="UP000516160"/>
    </source>
</evidence>
<organism evidence="4 5">
    <name type="scientific">Alkalicella caledoniensis</name>
    <dbReference type="NCBI Taxonomy" id="2731377"/>
    <lineage>
        <taxon>Bacteria</taxon>
        <taxon>Bacillati</taxon>
        <taxon>Bacillota</taxon>
        <taxon>Clostridia</taxon>
        <taxon>Eubacteriales</taxon>
        <taxon>Proteinivoracaceae</taxon>
        <taxon>Alkalicella</taxon>
    </lineage>
</organism>
<evidence type="ECO:0000256" key="2">
    <source>
        <dbReference type="ARBA" id="ARBA00023163"/>
    </source>
</evidence>
<dbReference type="EMBL" id="CP058559">
    <property type="protein sequence ID" value="QNO15842.1"/>
    <property type="molecule type" value="Genomic_DNA"/>
</dbReference>
<keyword evidence="1" id="KW-0805">Transcription regulation</keyword>
<dbReference type="PANTHER" id="PTHR34580">
    <property type="match status" value="1"/>
</dbReference>
<dbReference type="InterPro" id="IPR001034">
    <property type="entry name" value="DeoR_HTH"/>
</dbReference>
<dbReference type="InterPro" id="IPR028349">
    <property type="entry name" value="PafC-like"/>
</dbReference>
<dbReference type="Gene3D" id="1.10.10.10">
    <property type="entry name" value="Winged helix-like DNA-binding domain superfamily/Winged helix DNA-binding domain"/>
    <property type="match status" value="1"/>
</dbReference>
<dbReference type="Proteomes" id="UP000516160">
    <property type="component" value="Chromosome"/>
</dbReference>
<reference evidence="4 5" key="1">
    <citation type="submission" date="2020-07" db="EMBL/GenBank/DDBJ databases">
        <title>Alkalicella. sp. LB2 genome.</title>
        <authorList>
            <person name="Postec A."/>
            <person name="Quemeneur M."/>
        </authorList>
    </citation>
    <scope>NUCLEOTIDE SEQUENCE [LARGE SCALE GENOMIC DNA]</scope>
    <source>
        <strain evidence="4 5">LB2</strain>
    </source>
</reference>
<dbReference type="RefSeq" id="WP_213166246.1">
    <property type="nucleotide sequence ID" value="NZ_CP058559.1"/>
</dbReference>
<dbReference type="InterPro" id="IPR051534">
    <property type="entry name" value="CBASS_pafABC_assoc_protein"/>
</dbReference>
<feature type="domain" description="HTH deoR-type" evidence="3">
    <location>
        <begin position="2"/>
        <end position="60"/>
    </location>
</feature>
<evidence type="ECO:0000313" key="4">
    <source>
        <dbReference type="EMBL" id="QNO15842.1"/>
    </source>
</evidence>
<dbReference type="KEGG" id="acae:HYG86_14230"/>
<dbReference type="Pfam" id="PF13280">
    <property type="entry name" value="WYL"/>
    <property type="match status" value="1"/>
</dbReference>
<evidence type="ECO:0000256" key="1">
    <source>
        <dbReference type="ARBA" id="ARBA00023015"/>
    </source>
</evidence>
<dbReference type="GO" id="GO:0003700">
    <property type="term" value="F:DNA-binding transcription factor activity"/>
    <property type="evidence" value="ECO:0007669"/>
    <property type="project" value="InterPro"/>
</dbReference>
<dbReference type="PANTHER" id="PTHR34580:SF1">
    <property type="entry name" value="PROTEIN PAFC"/>
    <property type="match status" value="1"/>
</dbReference>
<sequence>MQLNRLFETIYILLNRKNVTAKELSEKFEVSIRTIYRDVETLSATGLPIYMSRGNGGGISLLPEFVLNKTILSDSEKNDILSALQSLNAVNASSTNNTLSKLSTVFGIDSLNWIEVDYSDWSDTKKTVFETIKQATVNRTLLHFNYYNKNGDSSRRTVEPITLWFKDKTWYLKAFCLNKDDFRVFKLNRIQNIEGTNEHFEKKDFPNISASKEVTIQSTKIVIKVDSSQSYRVYDEFDEKDIVKNDDDTYTVTMNFVEDEWVYGYLLSFGNYAKVLEPPHIKDILVDRMKKSLENYS</sequence>
<keyword evidence="2" id="KW-0804">Transcription</keyword>
<protein>
    <submittedName>
        <fullName evidence="4">YafY family transcriptional regulator</fullName>
    </submittedName>
</protein>
<proteinExistence type="predicted"/>
<dbReference type="PIRSF" id="PIRSF016838">
    <property type="entry name" value="PafC"/>
    <property type="match status" value="1"/>
</dbReference>
<accession>A0A7G9WAY0</accession>